<dbReference type="EMBL" id="JBFXLT010000196">
    <property type="protein sequence ID" value="KAL2802255.1"/>
    <property type="molecule type" value="Genomic_DNA"/>
</dbReference>
<feature type="repeat" description="ANK" evidence="2">
    <location>
        <begin position="1005"/>
        <end position="1037"/>
    </location>
</feature>
<feature type="compositionally biased region" description="Polar residues" evidence="3">
    <location>
        <begin position="19"/>
        <end position="41"/>
    </location>
</feature>
<dbReference type="Pfam" id="PF22939">
    <property type="entry name" value="WHD_GPIID"/>
    <property type="match status" value="1"/>
</dbReference>
<dbReference type="SUPFAM" id="SSF53167">
    <property type="entry name" value="Purine and uridine phosphorylases"/>
    <property type="match status" value="1"/>
</dbReference>
<dbReference type="Gene3D" id="3.40.50.1580">
    <property type="entry name" value="Nucleoside phosphorylase domain"/>
    <property type="match status" value="1"/>
</dbReference>
<organism evidence="6 7">
    <name type="scientific">Aspergillus granulosus</name>
    <dbReference type="NCBI Taxonomy" id="176169"/>
    <lineage>
        <taxon>Eukaryota</taxon>
        <taxon>Fungi</taxon>
        <taxon>Dikarya</taxon>
        <taxon>Ascomycota</taxon>
        <taxon>Pezizomycotina</taxon>
        <taxon>Eurotiomycetes</taxon>
        <taxon>Eurotiomycetidae</taxon>
        <taxon>Eurotiales</taxon>
        <taxon>Aspergillaceae</taxon>
        <taxon>Aspergillus</taxon>
        <taxon>Aspergillus subgen. Nidulantes</taxon>
    </lineage>
</organism>
<feature type="domain" description="GPI inositol-deacylase winged helix" evidence="4">
    <location>
        <begin position="698"/>
        <end position="777"/>
    </location>
</feature>
<dbReference type="InterPro" id="IPR056884">
    <property type="entry name" value="NPHP3-like_N"/>
</dbReference>
<dbReference type="Pfam" id="PF12796">
    <property type="entry name" value="Ank_2"/>
    <property type="match status" value="3"/>
</dbReference>
<feature type="region of interest" description="Disordered" evidence="3">
    <location>
        <begin position="1"/>
        <end position="41"/>
    </location>
</feature>
<evidence type="ECO:0000256" key="1">
    <source>
        <dbReference type="ARBA" id="ARBA00022737"/>
    </source>
</evidence>
<keyword evidence="1" id="KW-0677">Repeat</keyword>
<dbReference type="SUPFAM" id="SSF48403">
    <property type="entry name" value="Ankyrin repeat"/>
    <property type="match status" value="1"/>
</dbReference>
<keyword evidence="7" id="KW-1185">Reference proteome</keyword>
<evidence type="ECO:0000259" key="4">
    <source>
        <dbReference type="Pfam" id="PF22939"/>
    </source>
</evidence>
<evidence type="ECO:0000313" key="7">
    <source>
        <dbReference type="Proteomes" id="UP001610334"/>
    </source>
</evidence>
<comment type="caution">
    <text evidence="6">The sequence shown here is derived from an EMBL/GenBank/DDBJ whole genome shotgun (WGS) entry which is preliminary data.</text>
</comment>
<dbReference type="PANTHER" id="PTHR46082:SF11">
    <property type="entry name" value="AAA+ ATPASE DOMAIN-CONTAINING PROTEIN-RELATED"/>
    <property type="match status" value="1"/>
</dbReference>
<accession>A0ABR4GT55</accession>
<dbReference type="Pfam" id="PF24883">
    <property type="entry name" value="NPHP3_N"/>
    <property type="match status" value="1"/>
</dbReference>
<evidence type="ECO:0000256" key="3">
    <source>
        <dbReference type="SAM" id="MobiDB-lite"/>
    </source>
</evidence>
<dbReference type="SUPFAM" id="SSF52540">
    <property type="entry name" value="P-loop containing nucleoside triphosphate hydrolases"/>
    <property type="match status" value="1"/>
</dbReference>
<dbReference type="Gene3D" id="3.40.50.300">
    <property type="entry name" value="P-loop containing nucleotide triphosphate hydrolases"/>
    <property type="match status" value="1"/>
</dbReference>
<sequence>MPSSKHPQGVKRRRRATSDRSQSSSMPITDTPSTVSTNPPSLANDDYTVGWVCALPSELAASRAMLEREHPDLPQAANDSNIYTLGQIKWHNIVLACLPKGTAGANAAAISARDLIRSFPKVRFVVMVGVGGGAPGEPRSNPRQDIRLGDVIVSSPENEGSGIVQYDYGKTISDGYFVQKGCLNKPPGILLTGIAKLQSDHMLNGSTIQNRVNLMLENKPAMQHDFSYPGAEQDMLFQPDYTHEDSGECCENCDKARLVRRNSRTSNEPSVHYGLIGSANRVMRDGVTRERLRQERGIICFEMEAAGLMDNFPCLVIRGICDYSDTHKNKQWQPYAAAVAAAYTRELLVTIPPTQVNETPTASDVMKKLTDEITQIGDDLESIHKTVNSLQIAQDSKYRRNLLHWLSEDDYTQIRSDILRHRQDGTGEWFMKTTEFINWVEGKPKTLFCPGIPGSGKTMIASIVVEHLKNSFPHRETAVSSLYCEYKRHETQQSYHLLSSLLGQLAVGQPTIPEPMKELYQKHLNGEKPWLSWSEIQQAMRCVMKPYSRIFIVIDALDECETDVIRKEILAEVYELQKDFDVRLMATFRPHITAEAPENVAYREIRAQAEDIELYLNWKMRELPSIVKRNSELQYKIKARISTLVDGMFLLARLYIHSLMDKIREIEIDHALDMMQRGEEGLNHAYSDVLIRIKNQPERLRLLAKKVLYWIVCARRPLTVDELIHALAVEPGKSGLNKACFYQPEDTVSYCAGLVAIDQESNIIRLAHYTTQEYLERSFRENVADEVQKDIIATTCLTYLSFDVFAEGYCLVEERFNDRLEQYPFFDYAARHWGYHFQEVQQDLGDVALEFLMDDSKASASSQLLLPHSQQEFCGVHLAVYFGLRDILIKLLEAKDPNFEHEPQDEFERTPLSYAAELGNTTLVKLLLDCKADPNSHCFDHATPLTRAIDGNHIEIVGILLSREVELDYIYRVRDVRSFFDGWNHHKFGRRGFGDHGDLIDGDLFLRSPLSRAAEKGYVSIVELLLKNGAQPDFEQYGVYAPVKPLPQAIDNGHTEIVRILLSHGAEVNYNYRIDSDEGGLYGELGTYASGLLHSKVGEIKKEFRTPLSRAAEKGYEPILQLLLEKGAQLDLKDDSGQTALARADENGNLGAAQLLRHFKQTPDLELREQ</sequence>
<feature type="repeat" description="ANK" evidence="2">
    <location>
        <begin position="1103"/>
        <end position="1135"/>
    </location>
</feature>
<feature type="repeat" description="ANK" evidence="2">
    <location>
        <begin position="907"/>
        <end position="935"/>
    </location>
</feature>
<dbReference type="Proteomes" id="UP001610334">
    <property type="component" value="Unassembled WGS sequence"/>
</dbReference>
<dbReference type="InterPro" id="IPR053137">
    <property type="entry name" value="NLR-like"/>
</dbReference>
<dbReference type="PROSITE" id="PS50088">
    <property type="entry name" value="ANK_REPEAT"/>
    <property type="match status" value="4"/>
</dbReference>
<name>A0ABR4GT55_9EURO</name>
<evidence type="ECO:0008006" key="8">
    <source>
        <dbReference type="Google" id="ProtNLM"/>
    </source>
</evidence>
<feature type="repeat" description="ANK" evidence="2">
    <location>
        <begin position="1045"/>
        <end position="1073"/>
    </location>
</feature>
<evidence type="ECO:0000256" key="2">
    <source>
        <dbReference type="PROSITE-ProRule" id="PRU00023"/>
    </source>
</evidence>
<proteinExistence type="predicted"/>
<dbReference type="SMART" id="SM00248">
    <property type="entry name" value="ANK"/>
    <property type="match status" value="7"/>
</dbReference>
<reference evidence="6 7" key="1">
    <citation type="submission" date="2024-07" db="EMBL/GenBank/DDBJ databases">
        <title>Section-level genome sequencing and comparative genomics of Aspergillus sections Usti and Cavernicolus.</title>
        <authorList>
            <consortium name="Lawrence Berkeley National Laboratory"/>
            <person name="Nybo J.L."/>
            <person name="Vesth T.C."/>
            <person name="Theobald S."/>
            <person name="Frisvad J.C."/>
            <person name="Larsen T.O."/>
            <person name="Kjaerboelling I."/>
            <person name="Rothschild-Mancinelli K."/>
            <person name="Lyhne E.K."/>
            <person name="Kogle M.E."/>
            <person name="Barry K."/>
            <person name="Clum A."/>
            <person name="Na H."/>
            <person name="Ledsgaard L."/>
            <person name="Lin J."/>
            <person name="Lipzen A."/>
            <person name="Kuo A."/>
            <person name="Riley R."/>
            <person name="Mondo S."/>
            <person name="Labutti K."/>
            <person name="Haridas S."/>
            <person name="Pangalinan J."/>
            <person name="Salamov A.A."/>
            <person name="Simmons B.A."/>
            <person name="Magnuson J.K."/>
            <person name="Chen J."/>
            <person name="Drula E."/>
            <person name="Henrissat B."/>
            <person name="Wiebenga A."/>
            <person name="Lubbers R.J."/>
            <person name="Gomes A.C."/>
            <person name="Makela M.R."/>
            <person name="Stajich J."/>
            <person name="Grigoriev I.V."/>
            <person name="Mortensen U.H."/>
            <person name="De Vries R.P."/>
            <person name="Baker S.E."/>
            <person name="Andersen M.R."/>
        </authorList>
    </citation>
    <scope>NUCLEOTIDE SEQUENCE [LARGE SCALE GENOMIC DNA]</scope>
    <source>
        <strain evidence="6 7">CBS 588.65</strain>
    </source>
</reference>
<dbReference type="PROSITE" id="PS50297">
    <property type="entry name" value="ANK_REP_REGION"/>
    <property type="match status" value="4"/>
</dbReference>
<keyword evidence="2" id="KW-0040">ANK repeat</keyword>
<feature type="domain" description="Nephrocystin 3-like N-terminal" evidence="5">
    <location>
        <begin position="425"/>
        <end position="587"/>
    </location>
</feature>
<dbReference type="InterPro" id="IPR002110">
    <property type="entry name" value="Ankyrin_rpt"/>
</dbReference>
<dbReference type="InterPro" id="IPR027417">
    <property type="entry name" value="P-loop_NTPase"/>
</dbReference>
<protein>
    <recommendedName>
        <fullName evidence="8">Nucleoside phosphorylase domain-containing protein</fullName>
    </recommendedName>
</protein>
<dbReference type="InterPro" id="IPR036770">
    <property type="entry name" value="Ankyrin_rpt-contain_sf"/>
</dbReference>
<dbReference type="PANTHER" id="PTHR46082">
    <property type="entry name" value="ATP/GTP-BINDING PROTEIN-RELATED"/>
    <property type="match status" value="1"/>
</dbReference>
<dbReference type="InterPro" id="IPR054471">
    <property type="entry name" value="GPIID_WHD"/>
</dbReference>
<gene>
    <name evidence="6" type="ORF">BJX63DRAFT_438047</name>
</gene>
<evidence type="ECO:0000259" key="5">
    <source>
        <dbReference type="Pfam" id="PF24883"/>
    </source>
</evidence>
<dbReference type="Gene3D" id="1.25.40.20">
    <property type="entry name" value="Ankyrin repeat-containing domain"/>
    <property type="match status" value="2"/>
</dbReference>
<evidence type="ECO:0000313" key="6">
    <source>
        <dbReference type="EMBL" id="KAL2802255.1"/>
    </source>
</evidence>
<dbReference type="InterPro" id="IPR035994">
    <property type="entry name" value="Nucleoside_phosphorylase_sf"/>
</dbReference>